<evidence type="ECO:0000259" key="1">
    <source>
        <dbReference type="Pfam" id="PF13383"/>
    </source>
</evidence>
<evidence type="ECO:0000313" key="2">
    <source>
        <dbReference type="EMBL" id="CAG5136046.1"/>
    </source>
</evidence>
<reference evidence="2" key="1">
    <citation type="submission" date="2021-04" db="EMBL/GenBank/DDBJ databases">
        <authorList>
            <consortium name="Molecular Ecology Group"/>
        </authorList>
    </citation>
    <scope>NUCLEOTIDE SEQUENCE</scope>
</reference>
<gene>
    <name evidence="2" type="ORF">CUNI_LOCUS21604</name>
</gene>
<organism evidence="2 3">
    <name type="scientific">Candidula unifasciata</name>
    <dbReference type="NCBI Taxonomy" id="100452"/>
    <lineage>
        <taxon>Eukaryota</taxon>
        <taxon>Metazoa</taxon>
        <taxon>Spiralia</taxon>
        <taxon>Lophotrochozoa</taxon>
        <taxon>Mollusca</taxon>
        <taxon>Gastropoda</taxon>
        <taxon>Heterobranchia</taxon>
        <taxon>Euthyneura</taxon>
        <taxon>Panpulmonata</taxon>
        <taxon>Eupulmonata</taxon>
        <taxon>Stylommatophora</taxon>
        <taxon>Helicina</taxon>
        <taxon>Helicoidea</taxon>
        <taxon>Geomitridae</taxon>
        <taxon>Candidula</taxon>
    </lineage>
</organism>
<dbReference type="Proteomes" id="UP000678393">
    <property type="component" value="Unassembled WGS sequence"/>
</dbReference>
<proteinExistence type="predicted"/>
<dbReference type="PANTHER" id="PTHR32026">
    <property type="entry name" value="METHYLTRANSFERASE-LIKE PROTEIN 24"/>
    <property type="match status" value="1"/>
</dbReference>
<comment type="caution">
    <text evidence="2">The sequence shown here is derived from an EMBL/GenBank/DDBJ whole genome shotgun (WGS) entry which is preliminary data.</text>
</comment>
<feature type="non-terminal residue" evidence="2">
    <location>
        <position position="261"/>
    </location>
</feature>
<dbReference type="InterPro" id="IPR025714">
    <property type="entry name" value="Methyltranfer_dom"/>
</dbReference>
<dbReference type="InterPro" id="IPR029063">
    <property type="entry name" value="SAM-dependent_MTases_sf"/>
</dbReference>
<evidence type="ECO:0000313" key="3">
    <source>
        <dbReference type="Proteomes" id="UP000678393"/>
    </source>
</evidence>
<dbReference type="SUPFAM" id="SSF53335">
    <property type="entry name" value="S-adenosyl-L-methionine-dependent methyltransferases"/>
    <property type="match status" value="1"/>
</dbReference>
<keyword evidence="3" id="KW-1185">Reference proteome</keyword>
<dbReference type="PANTHER" id="PTHR32026:SF10">
    <property type="entry name" value="METHYLTRANSFERASE-LIKE PROTEIN 24-RELATED"/>
    <property type="match status" value="1"/>
</dbReference>
<feature type="domain" description="Methyltransferase" evidence="1">
    <location>
        <begin position="2"/>
        <end position="172"/>
    </location>
</feature>
<dbReference type="InterPro" id="IPR026913">
    <property type="entry name" value="METTL24"/>
</dbReference>
<dbReference type="Pfam" id="PF13383">
    <property type="entry name" value="Methyltransf_22"/>
    <property type="match status" value="1"/>
</dbReference>
<protein>
    <recommendedName>
        <fullName evidence="1">Methyltransferase domain-containing protein</fullName>
    </recommendedName>
</protein>
<dbReference type="AlphaFoldDB" id="A0A8S4AAM8"/>
<dbReference type="OrthoDB" id="10006218at2759"/>
<sequence length="261" mass="30403">MGKLSDGGWELCDDPLYRPLKGDCLVYSYGINFDYSYDDDMARYGCEIHAFDPSMNLGPHLRGERVFFHPYGVGASNKSIISPKNDHWQLYSIEEHRKLLQHTPNQRRLDIVKMDVEGHEWESLMKALDDGSLADVRQLAFETHVSWSKSDPTKEEYLKFLALFRKVYQNGFRIYVTHRNYQWSAFESLLVEGKTLAHCHEVHTININIKNTVKDDGTVAGDGEVTDATRQARHNQQLELLEKEKLWYQKVRAPKRRNINK</sequence>
<dbReference type="EMBL" id="CAJHNH020008484">
    <property type="protein sequence ID" value="CAG5136046.1"/>
    <property type="molecule type" value="Genomic_DNA"/>
</dbReference>
<accession>A0A8S4AAM8</accession>
<name>A0A8S4AAM8_9EUPU</name>